<dbReference type="GO" id="GO:0000272">
    <property type="term" value="P:polysaccharide catabolic process"/>
    <property type="evidence" value="ECO:0007669"/>
    <property type="project" value="UniProtKB-KW"/>
</dbReference>
<dbReference type="SUPFAM" id="SSF57016">
    <property type="entry name" value="Plant lectins/antimicrobial peptides"/>
    <property type="match status" value="1"/>
</dbReference>
<evidence type="ECO:0000256" key="4">
    <source>
        <dbReference type="ARBA" id="ARBA00012729"/>
    </source>
</evidence>
<dbReference type="CDD" id="cd00118">
    <property type="entry name" value="LysM"/>
    <property type="match status" value="2"/>
</dbReference>
<comment type="similarity">
    <text evidence="3">Belongs to the glycosyl hydrolase 18 family. Chitinase class V subfamily.</text>
</comment>
<evidence type="ECO:0000256" key="14">
    <source>
        <dbReference type="RuleBase" id="RU000489"/>
    </source>
</evidence>
<keyword evidence="9" id="KW-0843">Virulence</keyword>
<keyword evidence="7 14" id="KW-0378">Hydrolase</keyword>
<dbReference type="InterPro" id="IPR001579">
    <property type="entry name" value="Glyco_hydro_18_chit_AS"/>
</dbReference>
<dbReference type="Gene3D" id="3.20.20.80">
    <property type="entry name" value="Glycosidases"/>
    <property type="match status" value="1"/>
</dbReference>
<feature type="transmembrane region" description="Helical" evidence="16">
    <location>
        <begin position="224"/>
        <end position="241"/>
    </location>
</feature>
<comment type="catalytic activity">
    <reaction evidence="1">
        <text>Random endo-hydrolysis of N-acetyl-beta-D-glucosaminide (1-&gt;4)-beta-linkages in chitin and chitodextrins.</text>
        <dbReference type="EC" id="3.2.1.14"/>
    </reaction>
</comment>
<protein>
    <recommendedName>
        <fullName evidence="4">chitinase</fullName>
        <ecNumber evidence="4">3.2.1.14</ecNumber>
    </recommendedName>
</protein>
<feature type="transmembrane region" description="Helical" evidence="16">
    <location>
        <begin position="136"/>
        <end position="155"/>
    </location>
</feature>
<keyword evidence="16" id="KW-0472">Membrane</keyword>
<dbReference type="PANTHER" id="PTHR47700:SF2">
    <property type="entry name" value="CHITINASE"/>
    <property type="match status" value="1"/>
</dbReference>
<feature type="transmembrane region" description="Helical" evidence="16">
    <location>
        <begin position="104"/>
        <end position="124"/>
    </location>
</feature>
<evidence type="ECO:0000256" key="9">
    <source>
        <dbReference type="ARBA" id="ARBA00023026"/>
    </source>
</evidence>
<keyword evidence="16" id="KW-1133">Transmembrane helix</keyword>
<gene>
    <name evidence="19" type="primary">chit101</name>
</gene>
<proteinExistence type="inferred from homology"/>
<keyword evidence="16" id="KW-0812">Transmembrane</keyword>
<dbReference type="PROSITE" id="PS51910">
    <property type="entry name" value="GH18_2"/>
    <property type="match status" value="1"/>
</dbReference>
<keyword evidence="12" id="KW-0624">Polysaccharide degradation</keyword>
<dbReference type="InterPro" id="IPR010730">
    <property type="entry name" value="HET"/>
</dbReference>
<keyword evidence="11 14" id="KW-0326">Glycosidase</keyword>
<dbReference type="Pfam" id="PF06912">
    <property type="entry name" value="DUF1275"/>
    <property type="match status" value="1"/>
</dbReference>
<feature type="domain" description="LysM" evidence="17">
    <location>
        <begin position="2090"/>
        <end position="2138"/>
    </location>
</feature>
<dbReference type="InterPro" id="IPR036861">
    <property type="entry name" value="Endochitinase-like_sf"/>
</dbReference>
<organism evidence="19">
    <name type="scientific">Trichoderma koningiopsis</name>
    <dbReference type="NCBI Taxonomy" id="337941"/>
    <lineage>
        <taxon>Eukaryota</taxon>
        <taxon>Fungi</taxon>
        <taxon>Dikarya</taxon>
        <taxon>Ascomycota</taxon>
        <taxon>Pezizomycotina</taxon>
        <taxon>Sordariomycetes</taxon>
        <taxon>Hypocreomycetidae</taxon>
        <taxon>Hypocreales</taxon>
        <taxon>Hypocreaceae</taxon>
        <taxon>Trichoderma</taxon>
    </lineage>
</organism>
<evidence type="ECO:0000313" key="19">
    <source>
        <dbReference type="EMBL" id="QDY64813.1"/>
    </source>
</evidence>
<sequence length="3066" mass="337834">MAGTEVKIVTSPLDTSREGSISAGQQTPPTSEKSENENGYIEHFTQDVRTSLFVELQLLLITICTGIQDATTFPDYHCFASNQTGNTIFLCLALVIPKFNGDMFYTANIGTGLGVFLFAGWLTGQLSHVVGPRKRWWLILCNLVQTCLVFGAAAVQYRYGVRDHGPTAVGVVALLAFAAGSQVVQSRSLAATEISTAMATAAWVDLMIDRKLFVVDNHPRTRRVAFLVALVVGGLLGALIYRTSGSATALAVSGGGKVMSVQNSPIVNGPEWLYRQLPLSMLEIRLLRLEPRGGPSAEIRASLIKYDLQKSSKDIASYQALSYTWGHNSFTHNIIVNGVKLPVADNLYSFLQHRQEIDQCIDLWVDAICINQNDLLEKNHQIPMMNRIYMRASELIIWLGLPSFDSELAIRSIREMGSGSPYDKITTVENDVWQAIQSLLERPWWKRIWIVQELTMGAAGMKLRNAAIYCGQAHVLWINVVVAAARMKAHQDDQRQIFPAITDILELDSLRDTAGHFLLKPSSQAWFDLVCRYRSFQASIKRDKIYAIWNMFNTLPSNRLETRYDESVEIVYTDFAAMLLQGDPRLEILRYCGNGDQVLPSWVPDWSTSLNSQPLPLRNIQRYFDVPWWAEPVYTESKKPYRAGGSGEQPSVTFRYNAPPITSDDEKLQQQRIKRLEMAAMGSAVIQNVEDVPANFAFHQMPPDIKNQLQGLLHHENIMLVVAHESPHLPDKPDALQQGELITERNMKSWLLQELKHSNSKPLYATATSVDASFKIDKNDKTLQIKGILWDELEISYESFAEDVDKNWTDATRFMVAVGCCKHLAISNKQAYVRYSTESQLLKAFWSTLFVGQATGKQKPHYDDWLPEISKSWSPGQPPVAAKTAGLVELAEMCEALDQSLTAFNARAGDCDPKFDSILDIQLKERMFPQHDDAYVALLCQLASTWQKQPYDLYHRPFLLMNMVPDPYWECRRHSDELAKRQAKERRLKSIVSDIEVDNPDDIDHSAKERLRQAIDASDKALRQQPSLVPQDTLEAGIEKFALGRRFFITKKGYFGLGPQKLEPGDRVAVLFGSGVPFVLRKCSAIAGKRAWRIIGECYVHGIMQGEVIRKWELDAICIDQGNTKERSHQVAQMGDIYKQADCVVFFLGRATYSTDAFMDYMSYFQQERNKYVYRSWAQDDGRWKIIQEAVHGEIGKPDISVLSLGLKSLLNRSWFLRVWVLQEVANAKNAIICCGKKEIAASVFSIAPVIFDVSPSVHCQSVIDIMPGPWRQTSWWSKGPCLYTLLSKFGGAQATESQDLIYALRGIATDKESPILTPDYDKSEEHLVQDVVRFLFDFEYDAKMAWSMLGTIRDVIRGLERIKDLIFMERIRTGEISCLNSLLQAPGFTFSPTAVDAAIQYDETGRMMEMLMAHAKGYNISTEILLTAIGEGSIPVVQVLVQHLSNGAAAATKEMLLAAANNYRYGDDMVNYILEHNQGLDDYSLVAEAAAGNSTQATRIIQRLHSRGRQMTVTLQFHKNALKSGCYKELLLLFINYPLVELRNRGEAAEVGANKLADGLAENARTIFKSIARFLISYAAYDETIFDIFRQSSQQIEGYGYNSLEELTLCAVEVFKEAGDSLSTQLEQFEKKGGTLNWFAKESGLDLYVTIGAVKASIAGRFTRGMSRLLAQKRDSVDIDQDAAAEIIRTYRHDERNDILMTEFILLYRSGRFQHTKAISEALEARYSILEQARWPINMLPLSFHTPAAATVLLSLCGLATAQEKGEWFSELQPCPQSCSASGINSGNWTLYHDAVKLYSCKEPMLLDMSLHTPVDDPSKTLSLFACWGNNKDGDATCNEATADANVTTTSDTSETATVEVIWSGTAQSQRADDAVAVAQYASSQTSPLSCELDDRTSTFAYLNGVFLGVWTGPMVDKQTTLNLLDQVVSGLKNEVQGSLQLSQVCGSNITSDYTVGVAVAIPESVADLSALAQVQNAVKTWSMGNCAVADPSSSKTSKSTLEVHQLALASPNTRRDLDTRANCRTIVVVAGDSCGSLAKKCGISGANFTKYNPKKNLCSTLAVKQHVCCSSGTLPNYAPKPQSDGVCATYLVKKGDTCADLAAFYTVTVTQIENWNKKTWGWMGCKDLQAKMKICLSSGDALMPAPIANAKCGPQVPGTKRPTNGTALALLNQCPLKACCDKWGQCGITSNFCTQIDSATGAPGTSKNGTNGCISNCGTKLISSSPPVHFRSVAYFEAFNSGRKCLNMDVRSLQGFNYDTIHFAFANISKGFDVDISSLKTSFQDFVAIKDNGFRRVLSFGGWSFSTDVDSYPIFRESVTDANRATFASNVAAFVKQWNLDGVDFDWEYPAAPDIPGIPPGNPGDGGRYLDFLKTLKSKLPSGTTLSIAAPASYWYLKGFPIADISKVVDYIIYMTYDLHGQWDWNNTWSDRPGCPHGGCLRSHVNLTETMEALTMITKAGVASNKVIVGTASYGRSFKMSDKSCTGPSCHFTGPKSGATPGRCTKTAGYISNAEIFELLEAGNGSAHYDKSSDSNVAIYGDNWVSYMTPNTTSGRQAKYKGLNFGGTTNWAVDLQSWMLPFDPLNVLASNVDWEMVPINPLCNNINRNPSDWWDAAGCDSAWKAAIKYWNSVSPANQKIHGFSAEIANFFHSSKNAINMKCNNLTAENGCSADAGPPCLAPVSPAGYLILNSFAHINSLLYQMFVAIQEANDDVSPSISSMSQVFNPPPSGSDALSLIEEFLQPVFAMAMGPEFEKVLSPLEIGPLPEINHEPSSSQKIKDATKEAIGNITGQLVGDGWDYIQDNIGTTSSWADPTATLQQNLKKLTNLWILGLQGMGNSTFNGSPRAISHLYSMINHGSFLWPPATPQFAMSQSFQTPIYARLIPAAWSNNAGEGNTIGPQGIFVLDSGDSCSSGSSCSSSVPSHLSAFLTGDTAKETCYCDGGKMYYLALLKGGAQNCVAFPVEQCTNQTYSTPPGLDALDGKAWGGLTLKKFITGAVNTYKANGNKNGFKPSYNNPSIMAGYISGDITSPGGVAIPVCSAQEAFDNWYAESTTKKNFPCN</sequence>
<feature type="domain" description="LysM" evidence="17">
    <location>
        <begin position="2026"/>
        <end position="2071"/>
    </location>
</feature>
<dbReference type="SMART" id="SM00636">
    <property type="entry name" value="Glyco_18"/>
    <property type="match status" value="1"/>
</dbReference>
<dbReference type="GO" id="GO:0006032">
    <property type="term" value="P:chitin catabolic process"/>
    <property type="evidence" value="ECO:0007669"/>
    <property type="project" value="UniProtKB-KW"/>
</dbReference>
<dbReference type="InterPro" id="IPR029070">
    <property type="entry name" value="Chitinase_insertion_sf"/>
</dbReference>
<dbReference type="InterPro" id="IPR036779">
    <property type="entry name" value="LysM_dom_sf"/>
</dbReference>
<dbReference type="SMART" id="SM00257">
    <property type="entry name" value="LysM"/>
    <property type="match status" value="2"/>
</dbReference>
<evidence type="ECO:0000256" key="8">
    <source>
        <dbReference type="ARBA" id="ARBA00023024"/>
    </source>
</evidence>
<dbReference type="InterPro" id="IPR017853">
    <property type="entry name" value="GH"/>
</dbReference>
<dbReference type="InterPro" id="IPR053214">
    <property type="entry name" value="LysM12-like"/>
</dbReference>
<keyword evidence="5" id="KW-0964">Secreted</keyword>
<comment type="subcellular location">
    <subcellularLocation>
        <location evidence="2">Secreted</location>
    </subcellularLocation>
</comment>
<dbReference type="PANTHER" id="PTHR47700">
    <property type="entry name" value="V CHITINASE, PUTATIVE (AFU_ORTHOLOGUE AFUA_6G13720)-RELATED"/>
    <property type="match status" value="1"/>
</dbReference>
<evidence type="ECO:0000256" key="2">
    <source>
        <dbReference type="ARBA" id="ARBA00004613"/>
    </source>
</evidence>
<keyword evidence="10" id="KW-0119">Carbohydrate metabolism</keyword>
<dbReference type="EMBL" id="MK607181">
    <property type="protein sequence ID" value="QDY64813.1"/>
    <property type="molecule type" value="Genomic_DNA"/>
</dbReference>
<dbReference type="InterPro" id="IPR001223">
    <property type="entry name" value="Glyco_hydro18_cat"/>
</dbReference>
<evidence type="ECO:0000256" key="12">
    <source>
        <dbReference type="ARBA" id="ARBA00023326"/>
    </source>
</evidence>
<dbReference type="EC" id="3.2.1.14" evidence="4"/>
<dbReference type="SUPFAM" id="SSF54556">
    <property type="entry name" value="Chitinase insertion domain"/>
    <property type="match status" value="1"/>
</dbReference>
<evidence type="ECO:0000256" key="3">
    <source>
        <dbReference type="ARBA" id="ARBA00008682"/>
    </source>
</evidence>
<feature type="region of interest" description="Disordered" evidence="15">
    <location>
        <begin position="15"/>
        <end position="37"/>
    </location>
</feature>
<dbReference type="InterPro" id="IPR018392">
    <property type="entry name" value="LysM"/>
</dbReference>
<dbReference type="SUPFAM" id="SSF51445">
    <property type="entry name" value="(Trans)glycosidases"/>
    <property type="match status" value="1"/>
</dbReference>
<accession>A0A5B8II24</accession>
<evidence type="ECO:0000256" key="10">
    <source>
        <dbReference type="ARBA" id="ARBA00023277"/>
    </source>
</evidence>
<dbReference type="InterPro" id="IPR011583">
    <property type="entry name" value="Chitinase_II/V-like_cat"/>
</dbReference>
<evidence type="ECO:0000259" key="17">
    <source>
        <dbReference type="PROSITE" id="PS51782"/>
    </source>
</evidence>
<dbReference type="Pfam" id="PF00704">
    <property type="entry name" value="Glyco_hydro_18"/>
    <property type="match status" value="1"/>
</dbReference>
<feature type="domain" description="GH18" evidence="18">
    <location>
        <begin position="2232"/>
        <end position="2593"/>
    </location>
</feature>
<evidence type="ECO:0000256" key="7">
    <source>
        <dbReference type="ARBA" id="ARBA00022801"/>
    </source>
</evidence>
<keyword evidence="6" id="KW-0147">Chitin-binding</keyword>
<evidence type="ECO:0000256" key="11">
    <source>
        <dbReference type="ARBA" id="ARBA00023295"/>
    </source>
</evidence>
<reference evidence="19" key="1">
    <citation type="submission" date="2019-03" db="EMBL/GenBank/DDBJ databases">
        <title>Trichoderma mycoparasitic genes and enzymes in biological control.</title>
        <authorList>
            <person name="Amerio N.S."/>
            <person name="Castrillo M.L."/>
            <person name="Bich G.A."/>
            <person name="Saparrat M.C.N."/>
            <person name="Zapata P.D."/>
            <person name="Villalba L.L."/>
        </authorList>
    </citation>
    <scope>NUCLEOTIDE SEQUENCE</scope>
    <source>
        <strain evidence="19">POS7</strain>
    </source>
</reference>
<comment type="similarity">
    <text evidence="13">Belongs to the secreted LysM effector family.</text>
</comment>
<dbReference type="GO" id="GO:0008843">
    <property type="term" value="F:endochitinase activity"/>
    <property type="evidence" value="ECO:0007669"/>
    <property type="project" value="UniProtKB-EC"/>
</dbReference>
<keyword evidence="8" id="KW-0146">Chitin degradation</keyword>
<dbReference type="SUPFAM" id="SSF54106">
    <property type="entry name" value="LysM domain"/>
    <property type="match status" value="1"/>
</dbReference>
<dbReference type="GO" id="GO:0005576">
    <property type="term" value="C:extracellular region"/>
    <property type="evidence" value="ECO:0007669"/>
    <property type="project" value="UniProtKB-SubCell"/>
</dbReference>
<dbReference type="Gene3D" id="3.10.350.10">
    <property type="entry name" value="LysM domain"/>
    <property type="match status" value="2"/>
</dbReference>
<dbReference type="Gene3D" id="3.10.50.10">
    <property type="match status" value="1"/>
</dbReference>
<evidence type="ECO:0000259" key="18">
    <source>
        <dbReference type="PROSITE" id="PS51910"/>
    </source>
</evidence>
<dbReference type="PROSITE" id="PS01095">
    <property type="entry name" value="GH18_1"/>
    <property type="match status" value="1"/>
</dbReference>
<evidence type="ECO:0000256" key="5">
    <source>
        <dbReference type="ARBA" id="ARBA00022525"/>
    </source>
</evidence>
<dbReference type="Pfam" id="PF01476">
    <property type="entry name" value="LysM"/>
    <property type="match status" value="2"/>
</dbReference>
<dbReference type="Pfam" id="PF06985">
    <property type="entry name" value="HET"/>
    <property type="match status" value="2"/>
</dbReference>
<dbReference type="Pfam" id="PF26639">
    <property type="entry name" value="Het-6_barrel"/>
    <property type="match status" value="1"/>
</dbReference>
<evidence type="ECO:0000256" key="6">
    <source>
        <dbReference type="ARBA" id="ARBA00022669"/>
    </source>
</evidence>
<dbReference type="PROSITE" id="PS51782">
    <property type="entry name" value="LYSM"/>
    <property type="match status" value="2"/>
</dbReference>
<dbReference type="GO" id="GO:0008061">
    <property type="term" value="F:chitin binding"/>
    <property type="evidence" value="ECO:0007669"/>
    <property type="project" value="UniProtKB-KW"/>
</dbReference>
<evidence type="ECO:0000256" key="13">
    <source>
        <dbReference type="ARBA" id="ARBA00044955"/>
    </source>
</evidence>
<feature type="compositionally biased region" description="Polar residues" evidence="15">
    <location>
        <begin position="15"/>
        <end position="31"/>
    </location>
</feature>
<name>A0A5B8II24_9HYPO</name>
<evidence type="ECO:0000256" key="1">
    <source>
        <dbReference type="ARBA" id="ARBA00000822"/>
    </source>
</evidence>
<evidence type="ECO:0000256" key="16">
    <source>
        <dbReference type="SAM" id="Phobius"/>
    </source>
</evidence>
<dbReference type="CDD" id="cd02878">
    <property type="entry name" value="GH18_zymocin_alpha"/>
    <property type="match status" value="1"/>
</dbReference>
<dbReference type="InterPro" id="IPR010699">
    <property type="entry name" value="DUF1275"/>
</dbReference>
<evidence type="ECO:0000256" key="15">
    <source>
        <dbReference type="SAM" id="MobiDB-lite"/>
    </source>
</evidence>